<dbReference type="RefSeq" id="WP_340359380.1">
    <property type="nucleotide sequence ID" value="NZ_JBBKZU010000011.1"/>
</dbReference>
<protein>
    <submittedName>
        <fullName evidence="1">Uncharacterized protein</fullName>
    </submittedName>
</protein>
<name>A0ABU8VKF1_9BURK</name>
<keyword evidence="2" id="KW-1185">Reference proteome</keyword>
<organism evidence="1 2">
    <name type="scientific">Variovorax ureilyticus</name>
    <dbReference type="NCBI Taxonomy" id="1836198"/>
    <lineage>
        <taxon>Bacteria</taxon>
        <taxon>Pseudomonadati</taxon>
        <taxon>Pseudomonadota</taxon>
        <taxon>Betaproteobacteria</taxon>
        <taxon>Burkholderiales</taxon>
        <taxon>Comamonadaceae</taxon>
        <taxon>Variovorax</taxon>
    </lineage>
</organism>
<accession>A0ABU8VKF1</accession>
<proteinExistence type="predicted"/>
<sequence length="94" mass="10354">MSSPPQVLNARQIDHVLELVEINLLAPGEAIRKLEALTAAGEFTQSECYAIRMLLVLDHGDMVSALREASGDDEGLTLVRDRLVHEARVVCEKD</sequence>
<reference evidence="1 2" key="1">
    <citation type="submission" date="2024-03" db="EMBL/GenBank/DDBJ databases">
        <title>Novel species of the genus Variovorax.</title>
        <authorList>
            <person name="Liu Q."/>
            <person name="Xin Y.-H."/>
        </authorList>
    </citation>
    <scope>NUCLEOTIDE SEQUENCE [LARGE SCALE GENOMIC DNA]</scope>
    <source>
        <strain evidence="1 2">KACC 18899</strain>
    </source>
</reference>
<dbReference type="EMBL" id="JBBKZU010000011">
    <property type="protein sequence ID" value="MEJ8814154.1"/>
    <property type="molecule type" value="Genomic_DNA"/>
</dbReference>
<evidence type="ECO:0000313" key="1">
    <source>
        <dbReference type="EMBL" id="MEJ8814154.1"/>
    </source>
</evidence>
<comment type="caution">
    <text evidence="1">The sequence shown here is derived from an EMBL/GenBank/DDBJ whole genome shotgun (WGS) entry which is preliminary data.</text>
</comment>
<dbReference type="Proteomes" id="UP001365846">
    <property type="component" value="Unassembled WGS sequence"/>
</dbReference>
<evidence type="ECO:0000313" key="2">
    <source>
        <dbReference type="Proteomes" id="UP001365846"/>
    </source>
</evidence>
<gene>
    <name evidence="1" type="ORF">WKW77_23920</name>
</gene>